<dbReference type="EMBL" id="FNAK01000001">
    <property type="protein sequence ID" value="SDD31461.1"/>
    <property type="molecule type" value="Genomic_DNA"/>
</dbReference>
<protein>
    <submittedName>
        <fullName evidence="9">RNA polymerase sigma-70 factor, ECF subfamily</fullName>
    </submittedName>
</protein>
<organism evidence="9 10">
    <name type="scientific">Kordiimonas lacus</name>
    <dbReference type="NCBI Taxonomy" id="637679"/>
    <lineage>
        <taxon>Bacteria</taxon>
        <taxon>Pseudomonadati</taxon>
        <taxon>Pseudomonadota</taxon>
        <taxon>Alphaproteobacteria</taxon>
        <taxon>Kordiimonadales</taxon>
        <taxon>Kordiimonadaceae</taxon>
        <taxon>Kordiimonas</taxon>
    </lineage>
</organism>
<keyword evidence="4" id="KW-0238">DNA-binding</keyword>
<dbReference type="PANTHER" id="PTHR43133">
    <property type="entry name" value="RNA POLYMERASE ECF-TYPE SIGMA FACTO"/>
    <property type="match status" value="1"/>
</dbReference>
<feature type="domain" description="RNA polymerase sigma-70 region 2" evidence="7">
    <location>
        <begin position="36"/>
        <end position="103"/>
    </location>
</feature>
<dbReference type="STRING" id="637679.GCA_001550055_00567"/>
<keyword evidence="5" id="KW-0804">Transcription</keyword>
<dbReference type="InterPro" id="IPR036388">
    <property type="entry name" value="WH-like_DNA-bd_sf"/>
</dbReference>
<dbReference type="NCBIfam" id="TIGR02937">
    <property type="entry name" value="sigma70-ECF"/>
    <property type="match status" value="1"/>
</dbReference>
<dbReference type="SUPFAM" id="SSF88659">
    <property type="entry name" value="Sigma3 and sigma4 domains of RNA polymerase sigma factors"/>
    <property type="match status" value="1"/>
</dbReference>
<evidence type="ECO:0000259" key="8">
    <source>
        <dbReference type="Pfam" id="PF08281"/>
    </source>
</evidence>
<dbReference type="InterPro" id="IPR007627">
    <property type="entry name" value="RNA_pol_sigma70_r2"/>
</dbReference>
<sequence length="199" mass="22606">MYCLKSKSLRQKSEELDDETLVTHVAAADRGAYAVLVHRHGLRYRALAYRMTGDLALAEDLVQEAFVKLWTHADRFDAAKAKFTTWFHRIVVNRCLDEKRKRTHDPLPEGFDQEDEADNAEETMVTDNANRALRAAVSRLPERQRVAVTLSYFDGLSNIEAADVMELKLKAYESLLVRARAKLRDELENSKSGLLAVLG</sequence>
<evidence type="ECO:0000256" key="1">
    <source>
        <dbReference type="ARBA" id="ARBA00010641"/>
    </source>
</evidence>
<dbReference type="CDD" id="cd06171">
    <property type="entry name" value="Sigma70_r4"/>
    <property type="match status" value="1"/>
</dbReference>
<keyword evidence="2" id="KW-0805">Transcription regulation</keyword>
<feature type="coiled-coil region" evidence="6">
    <location>
        <begin position="162"/>
        <end position="189"/>
    </location>
</feature>
<name>A0A1G6TR04_9PROT</name>
<dbReference type="Proteomes" id="UP000183685">
    <property type="component" value="Unassembled WGS sequence"/>
</dbReference>
<dbReference type="Pfam" id="PF04542">
    <property type="entry name" value="Sigma70_r2"/>
    <property type="match status" value="1"/>
</dbReference>
<dbReference type="SUPFAM" id="SSF88946">
    <property type="entry name" value="Sigma2 domain of RNA polymerase sigma factors"/>
    <property type="match status" value="1"/>
</dbReference>
<evidence type="ECO:0000256" key="6">
    <source>
        <dbReference type="SAM" id="Coils"/>
    </source>
</evidence>
<comment type="similarity">
    <text evidence="1">Belongs to the sigma-70 factor family. ECF subfamily.</text>
</comment>
<keyword evidence="3" id="KW-0731">Sigma factor</keyword>
<dbReference type="GO" id="GO:0006352">
    <property type="term" value="P:DNA-templated transcription initiation"/>
    <property type="evidence" value="ECO:0007669"/>
    <property type="project" value="InterPro"/>
</dbReference>
<dbReference type="InterPro" id="IPR039425">
    <property type="entry name" value="RNA_pol_sigma-70-like"/>
</dbReference>
<evidence type="ECO:0000256" key="3">
    <source>
        <dbReference type="ARBA" id="ARBA00023082"/>
    </source>
</evidence>
<dbReference type="Pfam" id="PF08281">
    <property type="entry name" value="Sigma70_r4_2"/>
    <property type="match status" value="1"/>
</dbReference>
<dbReference type="InterPro" id="IPR013249">
    <property type="entry name" value="RNA_pol_sigma70_r4_t2"/>
</dbReference>
<evidence type="ECO:0000259" key="7">
    <source>
        <dbReference type="Pfam" id="PF04542"/>
    </source>
</evidence>
<dbReference type="AlphaFoldDB" id="A0A1G6TR04"/>
<dbReference type="InterPro" id="IPR013325">
    <property type="entry name" value="RNA_pol_sigma_r2"/>
</dbReference>
<dbReference type="GO" id="GO:0003677">
    <property type="term" value="F:DNA binding"/>
    <property type="evidence" value="ECO:0007669"/>
    <property type="project" value="UniProtKB-KW"/>
</dbReference>
<feature type="domain" description="RNA polymerase sigma factor 70 region 4 type 2" evidence="8">
    <location>
        <begin position="131"/>
        <end position="183"/>
    </location>
</feature>
<evidence type="ECO:0000313" key="9">
    <source>
        <dbReference type="EMBL" id="SDD31461.1"/>
    </source>
</evidence>
<dbReference type="GO" id="GO:0016987">
    <property type="term" value="F:sigma factor activity"/>
    <property type="evidence" value="ECO:0007669"/>
    <property type="project" value="UniProtKB-KW"/>
</dbReference>
<keyword evidence="6" id="KW-0175">Coiled coil</keyword>
<dbReference type="Gene3D" id="1.10.1740.10">
    <property type="match status" value="1"/>
</dbReference>
<evidence type="ECO:0000256" key="4">
    <source>
        <dbReference type="ARBA" id="ARBA00023125"/>
    </source>
</evidence>
<gene>
    <name evidence="9" type="ORF">SAMN04488071_0323</name>
</gene>
<evidence type="ECO:0000256" key="2">
    <source>
        <dbReference type="ARBA" id="ARBA00023015"/>
    </source>
</evidence>
<dbReference type="InterPro" id="IPR013324">
    <property type="entry name" value="RNA_pol_sigma_r3/r4-like"/>
</dbReference>
<keyword evidence="10" id="KW-1185">Reference proteome</keyword>
<dbReference type="InterPro" id="IPR014284">
    <property type="entry name" value="RNA_pol_sigma-70_dom"/>
</dbReference>
<evidence type="ECO:0000313" key="10">
    <source>
        <dbReference type="Proteomes" id="UP000183685"/>
    </source>
</evidence>
<proteinExistence type="inferred from homology"/>
<dbReference type="Gene3D" id="1.10.10.10">
    <property type="entry name" value="Winged helix-like DNA-binding domain superfamily/Winged helix DNA-binding domain"/>
    <property type="match status" value="1"/>
</dbReference>
<dbReference type="PANTHER" id="PTHR43133:SF8">
    <property type="entry name" value="RNA POLYMERASE SIGMA FACTOR HI_1459-RELATED"/>
    <property type="match status" value="1"/>
</dbReference>
<reference evidence="9 10" key="1">
    <citation type="submission" date="2016-10" db="EMBL/GenBank/DDBJ databases">
        <authorList>
            <person name="de Groot N.N."/>
        </authorList>
    </citation>
    <scope>NUCLEOTIDE SEQUENCE [LARGE SCALE GENOMIC DNA]</scope>
    <source>
        <strain evidence="9 10">CGMCC 1.9109</strain>
    </source>
</reference>
<evidence type="ECO:0000256" key="5">
    <source>
        <dbReference type="ARBA" id="ARBA00023163"/>
    </source>
</evidence>
<accession>A0A1G6TR04</accession>